<reference evidence="2" key="2">
    <citation type="journal article" date="2021" name="Microbiome">
        <title>Successional dynamics and alternative stable states in a saline activated sludge microbial community over 9 years.</title>
        <authorList>
            <person name="Wang Y."/>
            <person name="Ye J."/>
            <person name="Ju F."/>
            <person name="Liu L."/>
            <person name="Boyd J.A."/>
            <person name="Deng Y."/>
            <person name="Parks D.H."/>
            <person name="Jiang X."/>
            <person name="Yin X."/>
            <person name="Woodcroft B.J."/>
            <person name="Tyson G.W."/>
            <person name="Hugenholtz P."/>
            <person name="Polz M.F."/>
            <person name="Zhang T."/>
        </authorList>
    </citation>
    <scope>NUCLEOTIDE SEQUENCE</scope>
    <source>
        <strain evidence="2">HKST-UBA01</strain>
    </source>
</reference>
<dbReference type="Gene3D" id="1.20.58.100">
    <property type="entry name" value="Fumarate reductase/succinate dehydrogenase flavoprotein-like, C-terminal domain"/>
    <property type="match status" value="1"/>
</dbReference>
<evidence type="ECO:0000259" key="1">
    <source>
        <dbReference type="Pfam" id="PF02910"/>
    </source>
</evidence>
<evidence type="ECO:0000313" key="2">
    <source>
        <dbReference type="EMBL" id="MCA9729347.1"/>
    </source>
</evidence>
<feature type="non-terminal residue" evidence="2">
    <location>
        <position position="1"/>
    </location>
</feature>
<dbReference type="PANTHER" id="PTHR11632">
    <property type="entry name" value="SUCCINATE DEHYDROGENASE 2 FLAVOPROTEIN SUBUNIT"/>
    <property type="match status" value="1"/>
</dbReference>
<organism evidence="2 3">
    <name type="scientific">Eiseniibacteriota bacterium</name>
    <dbReference type="NCBI Taxonomy" id="2212470"/>
    <lineage>
        <taxon>Bacteria</taxon>
        <taxon>Candidatus Eiseniibacteriota</taxon>
    </lineage>
</organism>
<dbReference type="InterPro" id="IPR015939">
    <property type="entry name" value="Fum_Rdtase/Succ_DH_flav-like_C"/>
</dbReference>
<dbReference type="AlphaFoldDB" id="A0A956M2C3"/>
<dbReference type="GO" id="GO:0050660">
    <property type="term" value="F:flavin adenine dinucleotide binding"/>
    <property type="evidence" value="ECO:0007669"/>
    <property type="project" value="TreeGrafter"/>
</dbReference>
<evidence type="ECO:0000313" key="3">
    <source>
        <dbReference type="Proteomes" id="UP000697710"/>
    </source>
</evidence>
<dbReference type="InterPro" id="IPR030664">
    <property type="entry name" value="SdhA/FrdA/AprA"/>
</dbReference>
<protein>
    <submittedName>
        <fullName evidence="2">Fumarate reductase/succinate dehydrogenase flavoprotein subunit</fullName>
    </submittedName>
</protein>
<dbReference type="FunFam" id="1.20.58.100:FF:000003">
    <property type="entry name" value="Succinate dehydrogenase flavoprotein subunit"/>
    <property type="match status" value="1"/>
</dbReference>
<comment type="caution">
    <text evidence="2">The sequence shown here is derived from an EMBL/GenBank/DDBJ whole genome shotgun (WGS) entry which is preliminary data.</text>
</comment>
<accession>A0A956M2C3</accession>
<sequence>EVKERLGRLLAVQGKQPVDVIHRRLGRLMWDQVGMARNATGLQEALTTIPALREEFWNDVKVTGTGEMLNQNLERAGRVADFLEFSELMARDALLRAESCGGHFREEFQTEDGEARRDDEHFTHATVWEHQGADRPAVEHREPLAFEYVHLTQRSYK</sequence>
<dbReference type="Proteomes" id="UP000697710">
    <property type="component" value="Unassembled WGS sequence"/>
</dbReference>
<dbReference type="PANTHER" id="PTHR11632:SF53">
    <property type="entry name" value="SUCCINATE DEHYDROGENASE FLAVOPROTEIN SUBUNIT"/>
    <property type="match status" value="1"/>
</dbReference>
<dbReference type="GO" id="GO:0000104">
    <property type="term" value="F:succinate dehydrogenase activity"/>
    <property type="evidence" value="ECO:0007669"/>
    <property type="project" value="TreeGrafter"/>
</dbReference>
<dbReference type="EMBL" id="JAGQHR010000658">
    <property type="protein sequence ID" value="MCA9729347.1"/>
    <property type="molecule type" value="Genomic_DNA"/>
</dbReference>
<feature type="domain" description="Fumarate reductase/succinate dehydrogenase flavoprotein-like C-terminal" evidence="1">
    <location>
        <begin position="22"/>
        <end position="156"/>
    </location>
</feature>
<reference evidence="2" key="1">
    <citation type="submission" date="2020-04" db="EMBL/GenBank/DDBJ databases">
        <authorList>
            <person name="Zhang T."/>
        </authorList>
    </citation>
    <scope>NUCLEOTIDE SEQUENCE</scope>
    <source>
        <strain evidence="2">HKST-UBA01</strain>
    </source>
</reference>
<name>A0A956M2C3_UNCEI</name>
<proteinExistence type="predicted"/>
<dbReference type="GO" id="GO:0005886">
    <property type="term" value="C:plasma membrane"/>
    <property type="evidence" value="ECO:0007669"/>
    <property type="project" value="TreeGrafter"/>
</dbReference>
<dbReference type="GO" id="GO:0009061">
    <property type="term" value="P:anaerobic respiration"/>
    <property type="evidence" value="ECO:0007669"/>
    <property type="project" value="TreeGrafter"/>
</dbReference>
<dbReference type="GO" id="GO:0009055">
    <property type="term" value="F:electron transfer activity"/>
    <property type="evidence" value="ECO:0007669"/>
    <property type="project" value="TreeGrafter"/>
</dbReference>
<gene>
    <name evidence="2" type="ORF">KC729_16785</name>
</gene>
<dbReference type="Pfam" id="PF02910">
    <property type="entry name" value="Succ_DH_flav_C"/>
    <property type="match status" value="1"/>
</dbReference>
<dbReference type="SUPFAM" id="SSF46977">
    <property type="entry name" value="Succinate dehydrogenase/fumarate reductase flavoprotein C-terminal domain"/>
    <property type="match status" value="1"/>
</dbReference>
<dbReference type="InterPro" id="IPR037099">
    <property type="entry name" value="Fum_R/Succ_DH_flav-like_C_sf"/>
</dbReference>